<keyword evidence="10" id="KW-0934">Plastid</keyword>
<dbReference type="AlphaFoldDB" id="A0A7T8JKA0"/>
<keyword evidence="10" id="KW-0150">Chloroplast</keyword>
<gene>
    <name evidence="8 10" type="primary">rpl1</name>
</gene>
<dbReference type="PIRSF" id="PIRSF002155">
    <property type="entry name" value="Ribosomal_L1"/>
    <property type="match status" value="1"/>
</dbReference>
<dbReference type="Gene3D" id="3.40.50.790">
    <property type="match status" value="1"/>
</dbReference>
<evidence type="ECO:0000256" key="9">
    <source>
        <dbReference type="RuleBase" id="RU000659"/>
    </source>
</evidence>
<comment type="function">
    <text evidence="8">Binds directly to 23S rRNA. Might be involved in E site tRNA release.</text>
</comment>
<dbReference type="SUPFAM" id="SSF56808">
    <property type="entry name" value="Ribosomal protein L1"/>
    <property type="match status" value="1"/>
</dbReference>
<keyword evidence="3 8" id="KW-0699">rRNA-binding</keyword>
<dbReference type="FunFam" id="3.40.50.790:FF:000001">
    <property type="entry name" value="50S ribosomal protein L1"/>
    <property type="match status" value="1"/>
</dbReference>
<dbReference type="GO" id="GO:0003735">
    <property type="term" value="F:structural constituent of ribosome"/>
    <property type="evidence" value="ECO:0007669"/>
    <property type="project" value="InterPro"/>
</dbReference>
<evidence type="ECO:0000256" key="1">
    <source>
        <dbReference type="ARBA" id="ARBA00010531"/>
    </source>
</evidence>
<dbReference type="InterPro" id="IPR002143">
    <property type="entry name" value="Ribosomal_uL1"/>
</dbReference>
<comment type="similarity">
    <text evidence="1 8 9">Belongs to the universal ribosomal protein uL1 family.</text>
</comment>
<organism evidence="10">
    <name type="scientific">Baffinella frigidus</name>
    <dbReference type="NCBI Taxonomy" id="2571260"/>
    <lineage>
        <taxon>Eukaryota</taxon>
        <taxon>Cryptophyceae</taxon>
        <taxon>Cryptomonadales</taxon>
        <taxon>Baffinellaceae</taxon>
        <taxon>Baffinella</taxon>
    </lineage>
</organism>
<evidence type="ECO:0000313" key="10">
    <source>
        <dbReference type="EMBL" id="QQP22318.1"/>
    </source>
</evidence>
<dbReference type="InterPro" id="IPR023674">
    <property type="entry name" value="Ribosomal_uL1-like"/>
</dbReference>
<evidence type="ECO:0000256" key="8">
    <source>
        <dbReference type="HAMAP-Rule" id="MF_01318"/>
    </source>
</evidence>
<dbReference type="Pfam" id="PF00687">
    <property type="entry name" value="Ribosomal_L1"/>
    <property type="match status" value="1"/>
</dbReference>
<dbReference type="PROSITE" id="PS01199">
    <property type="entry name" value="RIBOSOMAL_L1"/>
    <property type="match status" value="1"/>
</dbReference>
<keyword evidence="4 8" id="KW-0694">RNA-binding</keyword>
<keyword evidence="5 8" id="KW-0689">Ribosomal protein</keyword>
<geneLocation type="chloroplast" evidence="10"/>
<dbReference type="InterPro" id="IPR023673">
    <property type="entry name" value="Ribosomal_uL1_CS"/>
</dbReference>
<dbReference type="Gene3D" id="3.30.190.20">
    <property type="match status" value="1"/>
</dbReference>
<dbReference type="GO" id="GO:0019843">
    <property type="term" value="F:rRNA binding"/>
    <property type="evidence" value="ECO:0007669"/>
    <property type="project" value="UniProtKB-UniRule"/>
</dbReference>
<name>A0A7T8JKA0_9CRYP</name>
<evidence type="ECO:0000256" key="3">
    <source>
        <dbReference type="ARBA" id="ARBA00022730"/>
    </source>
</evidence>
<dbReference type="InterPro" id="IPR016095">
    <property type="entry name" value="Ribosomal_uL1_3-a/b-sand"/>
</dbReference>
<dbReference type="GO" id="GO:0006412">
    <property type="term" value="P:translation"/>
    <property type="evidence" value="ECO:0007669"/>
    <property type="project" value="UniProtKB-UniRule"/>
</dbReference>
<evidence type="ECO:0000256" key="7">
    <source>
        <dbReference type="ARBA" id="ARBA00035205"/>
    </source>
</evidence>
<evidence type="ECO:0000256" key="2">
    <source>
        <dbReference type="ARBA" id="ARBA00011838"/>
    </source>
</evidence>
<proteinExistence type="inferred from homology"/>
<dbReference type="InterPro" id="IPR028364">
    <property type="entry name" value="Ribosomal_uL1/biogenesis"/>
</dbReference>
<dbReference type="GO" id="GO:0015934">
    <property type="term" value="C:large ribosomal subunit"/>
    <property type="evidence" value="ECO:0007669"/>
    <property type="project" value="InterPro"/>
</dbReference>
<comment type="subcellular location">
    <subcellularLocation>
        <location evidence="8">Plastid</location>
        <location evidence="8">Chloroplast</location>
    </subcellularLocation>
</comment>
<comment type="subunit">
    <text evidence="2 8">Part of the 50S ribosomal subunit.</text>
</comment>
<protein>
    <recommendedName>
        <fullName evidence="7 8">Large ribosomal subunit protein uL1c</fullName>
    </recommendedName>
</protein>
<dbReference type="NCBIfam" id="TIGR01169">
    <property type="entry name" value="rplA_bact"/>
    <property type="match status" value="1"/>
</dbReference>
<dbReference type="InterPro" id="IPR005878">
    <property type="entry name" value="Ribosom_uL1_bac-type"/>
</dbReference>
<dbReference type="CDD" id="cd00403">
    <property type="entry name" value="Ribosomal_L1"/>
    <property type="match status" value="1"/>
</dbReference>
<accession>A0A7T8JKA0</accession>
<reference evidence="10" key="1">
    <citation type="journal article" date="2019" name="Mitochondrial DNA Part B Resour">
        <title>The complete plastid genome of a marine microalgae Cryptophyceae sp. CCMP2293 (Cryptophyta).</title>
        <authorList>
            <person name="Xu K."/>
            <person name="Hu S."/>
            <person name="Tang X."/>
        </authorList>
    </citation>
    <scope>NUCLEOTIDE SEQUENCE</scope>
</reference>
<evidence type="ECO:0000256" key="6">
    <source>
        <dbReference type="ARBA" id="ARBA00023274"/>
    </source>
</evidence>
<dbReference type="HAMAP" id="MF_01318_B">
    <property type="entry name" value="Ribosomal_uL1_B"/>
    <property type="match status" value="1"/>
</dbReference>
<dbReference type="EMBL" id="MK798155">
    <property type="protein sequence ID" value="QQP22318.1"/>
    <property type="molecule type" value="Genomic_DNA"/>
</dbReference>
<evidence type="ECO:0000256" key="4">
    <source>
        <dbReference type="ARBA" id="ARBA00022884"/>
    </source>
</evidence>
<sequence>MAKISKRTRSIQAKLENKEYKGLAALKLLKEMATAKFVESAEAHISLKLDTKYADQQLRTTLVLPKGTGKNVRIAVVAEGEKQTEALAYGADLAGSVDLIQDIMKGMLDFDILIATPDMMPSIAKLGKILGPRGLMPSPKSGTVTTDVKGAIEEFKKGKLEYRADKSGIVHIAFGKTNFSVEDLLSNLESLQESIDKNRPSGVKGRYWKSFYICSTMGPSIQLDMNNFKDKLFSE</sequence>
<dbReference type="GO" id="GO:0009507">
    <property type="term" value="C:chloroplast"/>
    <property type="evidence" value="ECO:0007669"/>
    <property type="project" value="UniProtKB-SubCell"/>
</dbReference>
<dbReference type="PANTHER" id="PTHR36427:SF3">
    <property type="entry name" value="LARGE RIBOSOMAL SUBUNIT PROTEIN UL1M"/>
    <property type="match status" value="1"/>
</dbReference>
<dbReference type="PANTHER" id="PTHR36427">
    <property type="entry name" value="54S RIBOSOMAL PROTEIN L1, MITOCHONDRIAL"/>
    <property type="match status" value="1"/>
</dbReference>
<evidence type="ECO:0000256" key="5">
    <source>
        <dbReference type="ARBA" id="ARBA00022980"/>
    </source>
</evidence>
<keyword evidence="6 8" id="KW-0687">Ribonucleoprotein</keyword>